<comment type="caution">
    <text evidence="1">The sequence shown here is derived from an EMBL/GenBank/DDBJ whole genome shotgun (WGS) entry which is preliminary data.</text>
</comment>
<proteinExistence type="predicted"/>
<dbReference type="EMBL" id="JACAZI010000005">
    <property type="protein sequence ID" value="KAF7360616.1"/>
    <property type="molecule type" value="Genomic_DNA"/>
</dbReference>
<reference evidence="1" key="1">
    <citation type="submission" date="2020-05" db="EMBL/GenBank/DDBJ databases">
        <title>Mycena genomes resolve the evolution of fungal bioluminescence.</title>
        <authorList>
            <person name="Tsai I.J."/>
        </authorList>
    </citation>
    <scope>NUCLEOTIDE SEQUENCE</scope>
    <source>
        <strain evidence="1">CCC161011</strain>
    </source>
</reference>
<name>A0A8H6YKZ7_9AGAR</name>
<dbReference type="Proteomes" id="UP000620124">
    <property type="component" value="Unassembled WGS sequence"/>
</dbReference>
<protein>
    <submittedName>
        <fullName evidence="1">Uncharacterized protein</fullName>
    </submittedName>
</protein>
<sequence>MFDPFADATDFYPGLIVWCDPSCYEPDSPGLSIPDRRKSRELRPCLVISVNHNDRSFQAARFSATTPPDPSRWVRIDSPPPITWKLNAAWIYVAAPPTIAMVFNNAKIMHPNKDTYYSTNPVATTNLSNYWVHRQAYINSHMRAPSVRHSTKSIYQDRSNNNTYCGEPPAASPIHASFQNRHSPPKYQQQAPTYASPNFNQAAAGIPYLQPQGYQQLQSAAAFNSLSPHPVVVPPGFTETRQDSPGWWRNPTTGWFWHASRGLLPPSPPR</sequence>
<evidence type="ECO:0000313" key="1">
    <source>
        <dbReference type="EMBL" id="KAF7360616.1"/>
    </source>
</evidence>
<dbReference type="AlphaFoldDB" id="A0A8H6YKZ7"/>
<keyword evidence="2" id="KW-1185">Reference proteome</keyword>
<dbReference type="OrthoDB" id="2944108at2759"/>
<gene>
    <name evidence="1" type="ORF">MVEN_00793300</name>
</gene>
<accession>A0A8H6YKZ7</accession>
<organism evidence="1 2">
    <name type="scientific">Mycena venus</name>
    <dbReference type="NCBI Taxonomy" id="2733690"/>
    <lineage>
        <taxon>Eukaryota</taxon>
        <taxon>Fungi</taxon>
        <taxon>Dikarya</taxon>
        <taxon>Basidiomycota</taxon>
        <taxon>Agaricomycotina</taxon>
        <taxon>Agaricomycetes</taxon>
        <taxon>Agaricomycetidae</taxon>
        <taxon>Agaricales</taxon>
        <taxon>Marasmiineae</taxon>
        <taxon>Mycenaceae</taxon>
        <taxon>Mycena</taxon>
    </lineage>
</organism>
<evidence type="ECO:0000313" key="2">
    <source>
        <dbReference type="Proteomes" id="UP000620124"/>
    </source>
</evidence>